<feature type="compositionally biased region" description="Low complexity" evidence="8">
    <location>
        <begin position="60"/>
        <end position="81"/>
    </location>
</feature>
<dbReference type="PANTHER" id="PTHR11337:SF14">
    <property type="entry name" value="PORIMIN"/>
    <property type="match status" value="1"/>
</dbReference>
<comment type="subcellular location">
    <subcellularLocation>
        <location evidence="1">Membrane</location>
        <topology evidence="1">Single-pass type I membrane protein</topology>
    </subcellularLocation>
</comment>
<feature type="transmembrane region" description="Helical" evidence="9">
    <location>
        <begin position="102"/>
        <end position="123"/>
    </location>
</feature>
<reference evidence="10" key="1">
    <citation type="submission" date="2025-08" db="UniProtKB">
        <authorList>
            <consortium name="Ensembl"/>
        </authorList>
    </citation>
    <scope>IDENTIFICATION</scope>
</reference>
<sequence length="137" mass="13998">MPGLKNGSAPIIANTTQPSNSSTQNLTSTTASPKVINASSTTTNPSIHNTTKSATSKPMTTTPMNGTVTTTASRATSPSTAIPVTATPKSASAQGKSSGFDVGSFVGGIMLTLGLLAVAYIGCKTYHSRRGIRYRTM</sequence>
<keyword evidence="7" id="KW-0325">Glycoprotein</keyword>
<protein>
    <recommendedName>
        <fullName evidence="12">Porimin</fullName>
    </recommendedName>
</protein>
<evidence type="ECO:0000256" key="3">
    <source>
        <dbReference type="ARBA" id="ARBA00022692"/>
    </source>
</evidence>
<dbReference type="PANTHER" id="PTHR11337">
    <property type="entry name" value="MUCIN/PORIMIN"/>
    <property type="match status" value="1"/>
</dbReference>
<keyword evidence="3 9" id="KW-0812">Transmembrane</keyword>
<evidence type="ECO:0000256" key="4">
    <source>
        <dbReference type="ARBA" id="ARBA00022729"/>
    </source>
</evidence>
<keyword evidence="4" id="KW-0732">Signal</keyword>
<proteinExistence type="inferred from homology"/>
<dbReference type="Pfam" id="PF05283">
    <property type="entry name" value="MGC-24"/>
    <property type="match status" value="1"/>
</dbReference>
<accession>A0A8D0LAU8</accession>
<evidence type="ECO:0000256" key="9">
    <source>
        <dbReference type="SAM" id="Phobius"/>
    </source>
</evidence>
<dbReference type="Ensembl" id="ENSSPUT00000021612.1">
    <property type="protein sequence ID" value="ENSSPUP00000020295.1"/>
    <property type="gene ID" value="ENSSPUG00000015577.1"/>
</dbReference>
<evidence type="ECO:0000256" key="6">
    <source>
        <dbReference type="ARBA" id="ARBA00023136"/>
    </source>
</evidence>
<keyword evidence="11" id="KW-1185">Reference proteome</keyword>
<evidence type="ECO:0000256" key="2">
    <source>
        <dbReference type="ARBA" id="ARBA00005341"/>
    </source>
</evidence>
<dbReference type="InterPro" id="IPR007947">
    <property type="entry name" value="CD164_MGC24"/>
</dbReference>
<evidence type="ECO:0000256" key="7">
    <source>
        <dbReference type="ARBA" id="ARBA00023180"/>
    </source>
</evidence>
<dbReference type="GO" id="GO:0031410">
    <property type="term" value="C:cytoplasmic vesicle"/>
    <property type="evidence" value="ECO:0007669"/>
    <property type="project" value="TreeGrafter"/>
</dbReference>
<comment type="similarity">
    <text evidence="2">Belongs to the CD164 family.</text>
</comment>
<dbReference type="OMA" id="IILYIGC"/>
<evidence type="ECO:0000256" key="1">
    <source>
        <dbReference type="ARBA" id="ARBA00004479"/>
    </source>
</evidence>
<keyword evidence="6 9" id="KW-0472">Membrane</keyword>
<keyword evidence="5 9" id="KW-1133">Transmembrane helix</keyword>
<evidence type="ECO:0000256" key="8">
    <source>
        <dbReference type="SAM" id="MobiDB-lite"/>
    </source>
</evidence>
<evidence type="ECO:0000313" key="10">
    <source>
        <dbReference type="Ensembl" id="ENSSPUP00000020295.1"/>
    </source>
</evidence>
<reference evidence="10" key="2">
    <citation type="submission" date="2025-09" db="UniProtKB">
        <authorList>
            <consortium name="Ensembl"/>
        </authorList>
    </citation>
    <scope>IDENTIFICATION</scope>
</reference>
<dbReference type="GeneTree" id="ENSGT01040000243992"/>
<feature type="region of interest" description="Disordered" evidence="8">
    <location>
        <begin position="1"/>
        <end position="97"/>
    </location>
</feature>
<feature type="compositionally biased region" description="Polar residues" evidence="8">
    <location>
        <begin position="37"/>
        <end position="59"/>
    </location>
</feature>
<evidence type="ECO:0008006" key="12">
    <source>
        <dbReference type="Google" id="ProtNLM"/>
    </source>
</evidence>
<dbReference type="Proteomes" id="UP000694392">
    <property type="component" value="Unplaced"/>
</dbReference>
<evidence type="ECO:0000313" key="11">
    <source>
        <dbReference type="Proteomes" id="UP000694392"/>
    </source>
</evidence>
<dbReference type="GO" id="GO:0016020">
    <property type="term" value="C:membrane"/>
    <property type="evidence" value="ECO:0007669"/>
    <property type="project" value="UniProtKB-SubCell"/>
</dbReference>
<organism evidence="10 11">
    <name type="scientific">Sphenodon punctatus</name>
    <name type="common">Tuatara</name>
    <name type="synonym">Hatteria punctata</name>
    <dbReference type="NCBI Taxonomy" id="8508"/>
    <lineage>
        <taxon>Eukaryota</taxon>
        <taxon>Metazoa</taxon>
        <taxon>Chordata</taxon>
        <taxon>Craniata</taxon>
        <taxon>Vertebrata</taxon>
        <taxon>Euteleostomi</taxon>
        <taxon>Lepidosauria</taxon>
        <taxon>Sphenodontia</taxon>
        <taxon>Sphenodontidae</taxon>
        <taxon>Sphenodon</taxon>
    </lineage>
</organism>
<name>A0A8D0LAU8_SPHPU</name>
<dbReference type="AlphaFoldDB" id="A0A8D0LAU8"/>
<evidence type="ECO:0000256" key="5">
    <source>
        <dbReference type="ARBA" id="ARBA00022989"/>
    </source>
</evidence>
<feature type="compositionally biased region" description="Low complexity" evidence="8">
    <location>
        <begin position="13"/>
        <end position="32"/>
    </location>
</feature>